<keyword evidence="1" id="KW-0812">Transmembrane</keyword>
<protein>
    <recommendedName>
        <fullName evidence="3">Outer membrane protein beta-barrel domain-containing protein</fullName>
    </recommendedName>
</protein>
<comment type="caution">
    <text evidence="2">The sequence shown here is derived from an EMBL/GenBank/DDBJ whole genome shotgun (WGS) entry which is preliminary data.</text>
</comment>
<evidence type="ECO:0000256" key="1">
    <source>
        <dbReference type="SAM" id="Phobius"/>
    </source>
</evidence>
<dbReference type="EMBL" id="VSSQ01000082">
    <property type="protein sequence ID" value="MPL74666.1"/>
    <property type="molecule type" value="Genomic_DNA"/>
</dbReference>
<name>A0A644U6W3_9ZZZZ</name>
<sequence length="434" mass="48494">MNEINAGSLKKAVSDLPIHSPGDFVWEEIRWQMDKPLSAELPVHPAPAGAWSSVSSAAGIRSGRLLTTTLFTAATVLFVIFLASKYLPFMEQPVRETAKQPALNLHKQTDLRETGTDKRIPEKESLTALLPGHSETVTDQPVTSAGNKISFVQAFNESAASVQYLINDKDLSFMPFCRVAGIAFSNTGNRMKLRKHGDDCNPFSGTTPEWLVRAGLAADFPSGSGPGEMIRSTFLSLDLRLNRMNIATGIGTSLISNKTNLVYQYKTNELIFSYPYVDSVYYDPASGQTYYFTTTVEIYDSVDHSLNEVVHRKYAYLDIPMEISYKIATVRNLSLFVCSRGALHLMRNKKMHYSAFNVESSRLVSTILEHQEAPESYLSLGGGLKLEYALNQQFGLQFEPLLTHHFLRFSDKPADGFTAFQVRFSAYYKLFPLK</sequence>
<gene>
    <name evidence="2" type="ORF">SDC9_20483</name>
</gene>
<evidence type="ECO:0008006" key="3">
    <source>
        <dbReference type="Google" id="ProtNLM"/>
    </source>
</evidence>
<feature type="transmembrane region" description="Helical" evidence="1">
    <location>
        <begin position="65"/>
        <end position="87"/>
    </location>
</feature>
<dbReference type="AlphaFoldDB" id="A0A644U6W3"/>
<organism evidence="2">
    <name type="scientific">bioreactor metagenome</name>
    <dbReference type="NCBI Taxonomy" id="1076179"/>
    <lineage>
        <taxon>unclassified sequences</taxon>
        <taxon>metagenomes</taxon>
        <taxon>ecological metagenomes</taxon>
    </lineage>
</organism>
<accession>A0A644U6W3</accession>
<keyword evidence="1" id="KW-0472">Membrane</keyword>
<proteinExistence type="predicted"/>
<reference evidence="2" key="1">
    <citation type="submission" date="2019-08" db="EMBL/GenBank/DDBJ databases">
        <authorList>
            <person name="Kucharzyk K."/>
            <person name="Murdoch R.W."/>
            <person name="Higgins S."/>
            <person name="Loffler F."/>
        </authorList>
    </citation>
    <scope>NUCLEOTIDE SEQUENCE</scope>
</reference>
<evidence type="ECO:0000313" key="2">
    <source>
        <dbReference type="EMBL" id="MPL74666.1"/>
    </source>
</evidence>
<keyword evidence="1" id="KW-1133">Transmembrane helix</keyword>